<name>A0ABD2IGY5_9BILA</name>
<gene>
    <name evidence="2" type="ORF">niasHT_037625</name>
</gene>
<dbReference type="InterPro" id="IPR004000">
    <property type="entry name" value="Actin"/>
</dbReference>
<dbReference type="SMART" id="SM00268">
    <property type="entry name" value="ACTIN"/>
    <property type="match status" value="1"/>
</dbReference>
<organism evidence="2 3">
    <name type="scientific">Heterodera trifolii</name>
    <dbReference type="NCBI Taxonomy" id="157864"/>
    <lineage>
        <taxon>Eukaryota</taxon>
        <taxon>Metazoa</taxon>
        <taxon>Ecdysozoa</taxon>
        <taxon>Nematoda</taxon>
        <taxon>Chromadorea</taxon>
        <taxon>Rhabditida</taxon>
        <taxon>Tylenchina</taxon>
        <taxon>Tylenchomorpha</taxon>
        <taxon>Tylenchoidea</taxon>
        <taxon>Heteroderidae</taxon>
        <taxon>Heteroderinae</taxon>
        <taxon>Heterodera</taxon>
    </lineage>
</organism>
<dbReference type="InterPro" id="IPR043129">
    <property type="entry name" value="ATPase_NBD"/>
</dbReference>
<proteinExistence type="inferred from homology"/>
<comment type="caution">
    <text evidence="2">The sequence shown here is derived from an EMBL/GenBank/DDBJ whole genome shotgun (WGS) entry which is preliminary data.</text>
</comment>
<protein>
    <recommendedName>
        <fullName evidence="4">PH domain-containing protein</fullName>
    </recommendedName>
</protein>
<accession>A0ABD2IGY5</accession>
<evidence type="ECO:0008006" key="4">
    <source>
        <dbReference type="Google" id="ProtNLM"/>
    </source>
</evidence>
<dbReference type="Gene3D" id="3.90.640.10">
    <property type="entry name" value="Actin, Chain A, domain 4"/>
    <property type="match status" value="1"/>
</dbReference>
<dbReference type="AlphaFoldDB" id="A0ABD2IGY5"/>
<evidence type="ECO:0000313" key="3">
    <source>
        <dbReference type="Proteomes" id="UP001620626"/>
    </source>
</evidence>
<evidence type="ECO:0000256" key="1">
    <source>
        <dbReference type="RuleBase" id="RU000487"/>
    </source>
</evidence>
<dbReference type="PANTHER" id="PTHR11937">
    <property type="entry name" value="ACTIN"/>
    <property type="match status" value="1"/>
</dbReference>
<dbReference type="EMBL" id="JBICBT010001209">
    <property type="protein sequence ID" value="KAL3078391.1"/>
    <property type="molecule type" value="Genomic_DNA"/>
</dbReference>
<dbReference type="Proteomes" id="UP001620626">
    <property type="component" value="Unassembled WGS sequence"/>
</dbReference>
<dbReference type="Gene3D" id="3.30.420.40">
    <property type="match status" value="2"/>
</dbReference>
<keyword evidence="3" id="KW-1185">Reference proteome</keyword>
<dbReference type="Pfam" id="PF00022">
    <property type="entry name" value="Actin"/>
    <property type="match status" value="1"/>
</dbReference>
<sequence>MENSSSQHLSDGAIPNGSLVDDRPIHWLASQLFKVEWNPLVENRRFKPMEGHLELFNEHVNGTDETWKRLYFRTKDGRFQWFASHCADEHPISDLLLTGTTISANKEAWTMQIRGGKEDANVVVRVPSNVFEKWHQALLSHASSSLVDAYIQPTWPPVPHRKNRVVLLELGRHAISAGVLTQKPSLPYSFFPTLCAVGSSNKNGQQKVVTCGANAFNEHQTHGWQLKRPIEFKNDDGEVVEFDDDVLKAVLNKALLSDAAAQAQAMDISFRPQDYLILLAIPHSLALRAASELVKMLLNTAQFGFKGVTVVRQPTLVLYSYDVTTGVVVDLGEQLSIVPVIDEFVVDDAIKMAHFGAPQIREQMLKGIGDDLQKMLDIFGNGSDNDDATIQLLLRYIVEKSCYVAADGIEEERAKGIKDELVEFVGQHSLKVNGELRFMAPEGLFRPQLWGLEMPALHRMVHEAIQKCPIDSRRMLYRNVYLTGGTSLLRGLAERLEHELAQLAPASVLVQVLNSPWRRHSTFLGSHSIAASEDFEKCCVNGMNLAEYLSRIDGE</sequence>
<reference evidence="2 3" key="1">
    <citation type="submission" date="2024-10" db="EMBL/GenBank/DDBJ databases">
        <authorList>
            <person name="Kim D."/>
        </authorList>
    </citation>
    <scope>NUCLEOTIDE SEQUENCE [LARGE SCALE GENOMIC DNA]</scope>
    <source>
        <strain evidence="2">BH-2024</strain>
    </source>
</reference>
<comment type="similarity">
    <text evidence="1">Belongs to the actin family.</text>
</comment>
<evidence type="ECO:0000313" key="2">
    <source>
        <dbReference type="EMBL" id="KAL3078391.1"/>
    </source>
</evidence>
<dbReference type="SUPFAM" id="SSF53067">
    <property type="entry name" value="Actin-like ATPase domain"/>
    <property type="match status" value="2"/>
</dbReference>